<reference evidence="2" key="1">
    <citation type="journal article" date="2023" name="Nat. Plants">
        <title>Single-cell RNA sequencing provides a high-resolution roadmap for understanding the multicellular compartmentation of specialized metabolism.</title>
        <authorList>
            <person name="Sun S."/>
            <person name="Shen X."/>
            <person name="Li Y."/>
            <person name="Li Y."/>
            <person name="Wang S."/>
            <person name="Li R."/>
            <person name="Zhang H."/>
            <person name="Shen G."/>
            <person name="Guo B."/>
            <person name="Wei J."/>
            <person name="Xu J."/>
            <person name="St-Pierre B."/>
            <person name="Chen S."/>
            <person name="Sun C."/>
        </authorList>
    </citation>
    <scope>NUCLEOTIDE SEQUENCE [LARGE SCALE GENOMIC DNA]</scope>
</reference>
<evidence type="ECO:0000313" key="2">
    <source>
        <dbReference type="Proteomes" id="UP001060085"/>
    </source>
</evidence>
<comment type="caution">
    <text evidence="1">The sequence shown here is derived from an EMBL/GenBank/DDBJ whole genome shotgun (WGS) entry which is preliminary data.</text>
</comment>
<sequence>MGIPAFYRWLVEKYPRCVVDVVEDTPATVNGVYIPADTSQPNPNGVEFDNLYLDMNGIIHPCFHPEGLPAPETYDEVFKGVFKYIDRIFSMIRPRKLLYMAIDGVAPRAKMNQQRARRFRAAKDAADEALKEETLRHDGMGGEGKCTKLDSNCITPGTKFMELLSSALKYYVHLRINSDPGWQGIKVILSDASVPGEGEHKIMTYIRLQRNLPGFDANTRHCLYGLDADLIMLALATHEVHFSVLREDVRKEPPKNGSSKQANNSSRMNELQKRVNSRQGGEYIQYLEDLISRQRFQLLNIWVLRDYLAHELRIPDPEVKVDLERLIDDFVFMCVLVGNDFLPHVPSLEISEGAIDLLMMVYKKEFSHMGGYLTNCSEVDLERVEHFVQAVGAHENAIFRKRSQAQRDWEINLRRRSAISSAKGMIDKSTTNFHSEALVYVDKVKLGEEGWKERYYCEKFEVQDDDECERAKRDSVLKYVEGICWVMHYYYQGVCSWQWFYPYHYAPFASDFQGLNQLEIKFSLGKPFKPFDQLMGVLPAASGEALPLFYRKLMTDPFSPILDFYPSDFELDMNGKKRAWQAVCRLPFIEESRLLSEIEKVEHTLTDDEKKRNSLGLDKLFVHELHPLSAKIFSFCKRNRNNPKLLKANVKRKIDPEFSDGMNGYMYISDKPVYPAEILSPLDGMESITRNKVLSVFYKLPPFHPHIAKPPTGVIFPGKSVRKHDIGPPPNLWHEKTAAIKNRVSERHVPRRCVSGPSLAKLAHRLVSQNCQERQKFNSTDGGGKNNSKVRTREQSCQVEEKFSNGGIENGSAVGKTEQDMPDEEVAKRKEKKRKRAKLKDPNVVIEIENGSEVGKREQESQAEQKDGNMDGESEKTCEGGGKGEEDMKDVKVAKKKQKKRKRADQKDSNVVVVEIENGSEVGKRKQESQVEQKDGNTDGESEKTCEGGKGEQDTPDGKVGKKKQRKKRKRDSNVVVVEIENGSEVGKTKEESQQVEQKDSNTDGDREKTCEGGKGEEDMADVKVVAKKKKQKKKKRKRAEQSESDVVGEMENSCAEVGKTK</sequence>
<protein>
    <submittedName>
        <fullName evidence="1">Uncharacterized protein</fullName>
    </submittedName>
</protein>
<keyword evidence="2" id="KW-1185">Reference proteome</keyword>
<dbReference type="Proteomes" id="UP001060085">
    <property type="component" value="Linkage Group LG06"/>
</dbReference>
<gene>
    <name evidence="1" type="ORF">M9H77_26239</name>
</gene>
<organism evidence="1 2">
    <name type="scientific">Catharanthus roseus</name>
    <name type="common">Madagascar periwinkle</name>
    <name type="synonym">Vinca rosea</name>
    <dbReference type="NCBI Taxonomy" id="4058"/>
    <lineage>
        <taxon>Eukaryota</taxon>
        <taxon>Viridiplantae</taxon>
        <taxon>Streptophyta</taxon>
        <taxon>Embryophyta</taxon>
        <taxon>Tracheophyta</taxon>
        <taxon>Spermatophyta</taxon>
        <taxon>Magnoliopsida</taxon>
        <taxon>eudicotyledons</taxon>
        <taxon>Gunneridae</taxon>
        <taxon>Pentapetalae</taxon>
        <taxon>asterids</taxon>
        <taxon>lamiids</taxon>
        <taxon>Gentianales</taxon>
        <taxon>Apocynaceae</taxon>
        <taxon>Rauvolfioideae</taxon>
        <taxon>Vinceae</taxon>
        <taxon>Catharanthinae</taxon>
        <taxon>Catharanthus</taxon>
    </lineage>
</organism>
<proteinExistence type="predicted"/>
<dbReference type="EMBL" id="CM044706">
    <property type="protein sequence ID" value="KAI5657446.1"/>
    <property type="molecule type" value="Genomic_DNA"/>
</dbReference>
<accession>A0ACC0A9K3</accession>
<evidence type="ECO:0000313" key="1">
    <source>
        <dbReference type="EMBL" id="KAI5657446.1"/>
    </source>
</evidence>
<name>A0ACC0A9K3_CATRO</name>